<dbReference type="Proteomes" id="UP001597380">
    <property type="component" value="Unassembled WGS sequence"/>
</dbReference>
<feature type="transmembrane region" description="Helical" evidence="1">
    <location>
        <begin position="82"/>
        <end position="103"/>
    </location>
</feature>
<keyword evidence="1" id="KW-0472">Membrane</keyword>
<feature type="transmembrane region" description="Helical" evidence="1">
    <location>
        <begin position="12"/>
        <end position="30"/>
    </location>
</feature>
<protein>
    <recommendedName>
        <fullName evidence="4">Integral membrane protein</fullName>
    </recommendedName>
</protein>
<dbReference type="RefSeq" id="WP_345340074.1">
    <property type="nucleotide sequence ID" value="NZ_BAABLI010000013.1"/>
</dbReference>
<evidence type="ECO:0000313" key="2">
    <source>
        <dbReference type="EMBL" id="MFD2097935.1"/>
    </source>
</evidence>
<evidence type="ECO:0008006" key="4">
    <source>
        <dbReference type="Google" id="ProtNLM"/>
    </source>
</evidence>
<comment type="caution">
    <text evidence="2">The sequence shown here is derived from an EMBL/GenBank/DDBJ whole genome shotgun (WGS) entry which is preliminary data.</text>
</comment>
<dbReference type="EMBL" id="JBHUHT010000030">
    <property type="protein sequence ID" value="MFD2097935.1"/>
    <property type="molecule type" value="Genomic_DNA"/>
</dbReference>
<organism evidence="2 3">
    <name type="scientific">Corallincola platygyrae</name>
    <dbReference type="NCBI Taxonomy" id="1193278"/>
    <lineage>
        <taxon>Bacteria</taxon>
        <taxon>Pseudomonadati</taxon>
        <taxon>Pseudomonadota</taxon>
        <taxon>Gammaproteobacteria</taxon>
        <taxon>Alteromonadales</taxon>
        <taxon>Psychromonadaceae</taxon>
        <taxon>Corallincola</taxon>
    </lineage>
</organism>
<gene>
    <name evidence="2" type="ORF">ACFSJ3_18255</name>
</gene>
<evidence type="ECO:0000313" key="3">
    <source>
        <dbReference type="Proteomes" id="UP001597380"/>
    </source>
</evidence>
<accession>A0ABW4XQU0</accession>
<feature type="transmembrane region" description="Helical" evidence="1">
    <location>
        <begin position="50"/>
        <end position="70"/>
    </location>
</feature>
<keyword evidence="3" id="KW-1185">Reference proteome</keyword>
<keyword evidence="1" id="KW-1133">Transmembrane helix</keyword>
<name>A0ABW4XQU0_9GAMM</name>
<reference evidence="3" key="1">
    <citation type="journal article" date="2019" name="Int. J. Syst. Evol. Microbiol.">
        <title>The Global Catalogue of Microorganisms (GCM) 10K type strain sequencing project: providing services to taxonomists for standard genome sequencing and annotation.</title>
        <authorList>
            <consortium name="The Broad Institute Genomics Platform"/>
            <consortium name="The Broad Institute Genome Sequencing Center for Infectious Disease"/>
            <person name="Wu L."/>
            <person name="Ma J."/>
        </authorList>
    </citation>
    <scope>NUCLEOTIDE SEQUENCE [LARGE SCALE GENOMIC DNA]</scope>
    <source>
        <strain evidence="3">CGMCC 1.10992</strain>
    </source>
</reference>
<proteinExistence type="predicted"/>
<sequence>MSQAKLQARRWVWFLDVVFGAIVALGIQTYEPTIKAAWQLGALETVLSLVVAIAAAFFVVYDIVVYHLLVRKYRYTVSSIGFIRFFLDLVMAFILYTLLVSALQANPDWYAMLWSLTLWHAAATVWHLLAQAELSEPSDDNTLAESVGSHVVFILIYWAVAFVSYGFAQQEMASLELSPDSVALTSLSISILAVSALRWHRVLVKL</sequence>
<keyword evidence="1" id="KW-0812">Transmembrane</keyword>
<evidence type="ECO:0000256" key="1">
    <source>
        <dbReference type="SAM" id="Phobius"/>
    </source>
</evidence>
<feature type="transmembrane region" description="Helical" evidence="1">
    <location>
        <begin position="151"/>
        <end position="169"/>
    </location>
</feature>